<dbReference type="GO" id="GO:0006886">
    <property type="term" value="P:intracellular protein transport"/>
    <property type="evidence" value="ECO:0007669"/>
    <property type="project" value="TreeGrafter"/>
</dbReference>
<dbReference type="Pfam" id="PF00787">
    <property type="entry name" value="PX"/>
    <property type="match status" value="2"/>
</dbReference>
<dbReference type="AlphaFoldDB" id="A0A8S1RGB1"/>
<evidence type="ECO:0000256" key="1">
    <source>
        <dbReference type="SAM" id="Coils"/>
    </source>
</evidence>
<dbReference type="FunFam" id="3.30.1520.10:FF:000053">
    <property type="entry name" value="Uncharacterized protein"/>
    <property type="match status" value="1"/>
</dbReference>
<dbReference type="SMART" id="SM00312">
    <property type="entry name" value="PX"/>
    <property type="match status" value="2"/>
</dbReference>
<dbReference type="GO" id="GO:0035091">
    <property type="term" value="F:phosphatidylinositol binding"/>
    <property type="evidence" value="ECO:0007669"/>
    <property type="project" value="InterPro"/>
</dbReference>
<dbReference type="Proteomes" id="UP000692954">
    <property type="component" value="Unassembled WGS sequence"/>
</dbReference>
<evidence type="ECO:0000313" key="4">
    <source>
        <dbReference type="Proteomes" id="UP000692954"/>
    </source>
</evidence>
<evidence type="ECO:0000313" key="3">
    <source>
        <dbReference type="EMBL" id="CAD8127336.1"/>
    </source>
</evidence>
<comment type="caution">
    <text evidence="3">The sequence shown here is derived from an EMBL/GenBank/DDBJ whole genome shotgun (WGS) entry which is preliminary data.</text>
</comment>
<accession>A0A8S1RGB1</accession>
<name>A0A8S1RGB1_9CILI</name>
<feature type="domain" description="PX" evidence="2">
    <location>
        <begin position="130"/>
        <end position="245"/>
    </location>
</feature>
<organism evidence="3 4">
    <name type="scientific">Paramecium sonneborni</name>
    <dbReference type="NCBI Taxonomy" id="65129"/>
    <lineage>
        <taxon>Eukaryota</taxon>
        <taxon>Sar</taxon>
        <taxon>Alveolata</taxon>
        <taxon>Ciliophora</taxon>
        <taxon>Intramacronucleata</taxon>
        <taxon>Oligohymenophorea</taxon>
        <taxon>Peniculida</taxon>
        <taxon>Parameciidae</taxon>
        <taxon>Paramecium</taxon>
    </lineage>
</organism>
<gene>
    <name evidence="3" type="ORF">PSON_ATCC_30995.1.T1750060</name>
</gene>
<feature type="coiled-coil region" evidence="1">
    <location>
        <begin position="248"/>
        <end position="278"/>
    </location>
</feature>
<dbReference type="PROSITE" id="PS50195">
    <property type="entry name" value="PX"/>
    <property type="match status" value="2"/>
</dbReference>
<keyword evidence="1" id="KW-0175">Coiled coil</keyword>
<reference evidence="3" key="1">
    <citation type="submission" date="2021-01" db="EMBL/GenBank/DDBJ databases">
        <authorList>
            <consortium name="Genoscope - CEA"/>
            <person name="William W."/>
        </authorList>
    </citation>
    <scope>NUCLEOTIDE SEQUENCE</scope>
</reference>
<sequence length="393" mass="46393">MYSNYEFSCRIPHHKIVNKKIVYVVIFVSHSYCSAKVQHLRYSDAEKLHIKLDKSSQQLRLAITLPPFPGKKLFGSHNDSEQGILRRRSDLQDYFNQLLKIDKLYSIPCLKSMLPDINDDKSELTQFLQDKPKQQYNFIIDSFQQLDMFVLYFVQVIDNFNKTKWKFKTRYSDLRDIHQALKEQIKNNIPEFPKRKIFGITNDDPQEIETRKKNLEIYLNSIYADPELANTDILDYFIQNSRRESKKLQKFDEQKMLLKMKLKQKQQKQQQIELLQQKLLNPNNQQDDNNQISQKPIKQLPRKGLFVIKELLDKYEDDNTTLIRYSSLSTNPLNTVGVSQMPTAILQNTQIDDQFQKAASQPQAGKFDIDDLEEDFIIQIDNSKQDVQLTDQQ</sequence>
<feature type="domain" description="PX" evidence="2">
    <location>
        <begin position="1"/>
        <end position="121"/>
    </location>
</feature>
<keyword evidence="4" id="KW-1185">Reference proteome</keyword>
<dbReference type="EMBL" id="CAJJDN010000175">
    <property type="protein sequence ID" value="CAD8127336.1"/>
    <property type="molecule type" value="Genomic_DNA"/>
</dbReference>
<dbReference type="PANTHER" id="PTHR12431:SF14">
    <property type="entry name" value="LD15323P"/>
    <property type="match status" value="1"/>
</dbReference>
<dbReference type="GO" id="GO:0005769">
    <property type="term" value="C:early endosome"/>
    <property type="evidence" value="ECO:0007669"/>
    <property type="project" value="TreeGrafter"/>
</dbReference>
<dbReference type="OrthoDB" id="5772781at2759"/>
<evidence type="ECO:0000259" key="2">
    <source>
        <dbReference type="PROSITE" id="PS50195"/>
    </source>
</evidence>
<protein>
    <recommendedName>
        <fullName evidence="2">PX domain-containing protein</fullName>
    </recommendedName>
</protein>
<proteinExistence type="predicted"/>
<dbReference type="InterPro" id="IPR001683">
    <property type="entry name" value="PX_dom"/>
</dbReference>
<dbReference type="CDD" id="cd06093">
    <property type="entry name" value="PX_domain"/>
    <property type="match status" value="2"/>
</dbReference>
<dbReference type="PANTHER" id="PTHR12431">
    <property type="entry name" value="SORTING NEXIN 17 AND 27"/>
    <property type="match status" value="1"/>
</dbReference>
<dbReference type="GO" id="GO:0032456">
    <property type="term" value="P:endocytic recycling"/>
    <property type="evidence" value="ECO:0007669"/>
    <property type="project" value="TreeGrafter"/>
</dbReference>